<accession>A0A382J9W1</accession>
<dbReference type="AlphaFoldDB" id="A0A382J9W1"/>
<sequence>MDLILEYVWNIIEQAFINLAVT</sequence>
<evidence type="ECO:0000313" key="1">
    <source>
        <dbReference type="EMBL" id="SVC08686.1"/>
    </source>
</evidence>
<reference evidence="1" key="1">
    <citation type="submission" date="2018-05" db="EMBL/GenBank/DDBJ databases">
        <authorList>
            <person name="Lanie J.A."/>
            <person name="Ng W.-L."/>
            <person name="Kazmierczak K.M."/>
            <person name="Andrzejewski T.M."/>
            <person name="Davidsen T.M."/>
            <person name="Wayne K.J."/>
            <person name="Tettelin H."/>
            <person name="Glass J.I."/>
            <person name="Rusch D."/>
            <person name="Podicherti R."/>
            <person name="Tsui H.-C.T."/>
            <person name="Winkler M.E."/>
        </authorList>
    </citation>
    <scope>NUCLEOTIDE SEQUENCE</scope>
</reference>
<name>A0A382J9W1_9ZZZZ</name>
<dbReference type="EMBL" id="UINC01072789">
    <property type="protein sequence ID" value="SVC08686.1"/>
    <property type="molecule type" value="Genomic_DNA"/>
</dbReference>
<proteinExistence type="predicted"/>
<gene>
    <name evidence="1" type="ORF">METZ01_LOCUS261540</name>
</gene>
<protein>
    <submittedName>
        <fullName evidence="1">Uncharacterized protein</fullName>
    </submittedName>
</protein>
<organism evidence="1">
    <name type="scientific">marine metagenome</name>
    <dbReference type="NCBI Taxonomy" id="408172"/>
    <lineage>
        <taxon>unclassified sequences</taxon>
        <taxon>metagenomes</taxon>
        <taxon>ecological metagenomes</taxon>
    </lineage>
</organism>